<gene>
    <name evidence="13" type="ORF">FGO68_gene1515</name>
</gene>
<dbReference type="Pfam" id="PF08016">
    <property type="entry name" value="PKD_channel"/>
    <property type="match status" value="1"/>
</dbReference>
<dbReference type="GO" id="GO:0005262">
    <property type="term" value="F:calcium channel activity"/>
    <property type="evidence" value="ECO:0007669"/>
    <property type="project" value="TreeGrafter"/>
</dbReference>
<keyword evidence="6" id="KW-0325">Glycoprotein</keyword>
<evidence type="ECO:0000256" key="9">
    <source>
        <dbReference type="SAM" id="MobiDB-lite"/>
    </source>
</evidence>
<dbReference type="InterPro" id="IPR003915">
    <property type="entry name" value="PKD_2"/>
</dbReference>
<keyword evidence="4 10" id="KW-1133">Transmembrane helix</keyword>
<protein>
    <submittedName>
        <fullName evidence="13">Uncharacterized protein</fullName>
    </submittedName>
</protein>
<dbReference type="OrthoDB" id="444119at2759"/>
<evidence type="ECO:0000313" key="14">
    <source>
        <dbReference type="Proteomes" id="UP000785679"/>
    </source>
</evidence>
<evidence type="ECO:0000256" key="5">
    <source>
        <dbReference type="ARBA" id="ARBA00023136"/>
    </source>
</evidence>
<feature type="transmembrane region" description="Helical" evidence="10">
    <location>
        <begin position="857"/>
        <end position="885"/>
    </location>
</feature>
<reference evidence="13" key="1">
    <citation type="submission" date="2019-06" db="EMBL/GenBank/DDBJ databases">
        <authorList>
            <person name="Zheng W."/>
        </authorList>
    </citation>
    <scope>NUCLEOTIDE SEQUENCE</scope>
    <source>
        <strain evidence="13">QDHG01</strain>
    </source>
</reference>
<feature type="disulfide bond" evidence="7">
    <location>
        <begin position="511"/>
        <end position="531"/>
    </location>
</feature>
<evidence type="ECO:0000256" key="3">
    <source>
        <dbReference type="ARBA" id="ARBA00022692"/>
    </source>
</evidence>
<proteinExistence type="inferred from homology"/>
<accession>A0A8J8T891</accession>
<evidence type="ECO:0000259" key="12">
    <source>
        <dbReference type="Pfam" id="PF20519"/>
    </source>
</evidence>
<dbReference type="GO" id="GO:0050982">
    <property type="term" value="P:detection of mechanical stimulus"/>
    <property type="evidence" value="ECO:0007669"/>
    <property type="project" value="TreeGrafter"/>
</dbReference>
<comment type="caution">
    <text evidence="13">The sequence shown here is derived from an EMBL/GenBank/DDBJ whole genome shotgun (WGS) entry which is preliminary data.</text>
</comment>
<feature type="domain" description="Polycystin cation channel PKD1/PKD2" evidence="11">
    <location>
        <begin position="671"/>
        <end position="888"/>
    </location>
</feature>
<evidence type="ECO:0000259" key="11">
    <source>
        <dbReference type="Pfam" id="PF08016"/>
    </source>
</evidence>
<dbReference type="Pfam" id="PF20519">
    <property type="entry name" value="Polycystin_dom"/>
    <property type="match status" value="1"/>
</dbReference>
<evidence type="ECO:0000256" key="2">
    <source>
        <dbReference type="ARBA" id="ARBA00007200"/>
    </source>
</evidence>
<evidence type="ECO:0000256" key="4">
    <source>
        <dbReference type="ARBA" id="ARBA00022989"/>
    </source>
</evidence>
<dbReference type="PANTHER" id="PTHR10877:SF197">
    <property type="entry name" value="POLYCYSTIC KIDNEY DISEASE PROTEIN 1-LIKE 2"/>
    <property type="match status" value="1"/>
</dbReference>
<dbReference type="InterPro" id="IPR051223">
    <property type="entry name" value="Polycystin"/>
</dbReference>
<comment type="subcellular location">
    <subcellularLocation>
        <location evidence="1">Membrane</location>
        <topology evidence="1">Multi-pass membrane protein</topology>
    </subcellularLocation>
</comment>
<feature type="region of interest" description="Disordered" evidence="9">
    <location>
        <begin position="338"/>
        <end position="358"/>
    </location>
</feature>
<feature type="transmembrane region" description="Helical" evidence="10">
    <location>
        <begin position="400"/>
        <end position="417"/>
    </location>
</feature>
<keyword evidence="5 10" id="KW-0472">Membrane</keyword>
<dbReference type="AlphaFoldDB" id="A0A8J8T891"/>
<sequence length="986" mass="114130">MMGNSQALFGLISHIDVFIVPEEKGHKMLTRRELIDIHIVIGPLEGLREELSRFVLSKHQLILIIIMSSEAYNQKLQEDINRLAEEIQARREQVKRLFNENAAKGEEVFKLQIKRSEFEKKLGDKVGQKKKQDTSVNETTIIAPEDSNEYLWRKRIEQKVQEIVDEKIAILSHGGGISNQPNLIDGGREEIATYRPFVNSINVKLKSKDLSQQMIMIAAKEGAGGKKKKAEFVEQKFRVTKETTFIDLKLAACDFWALEPSKFNLYDENMLDLMSLNQDPAHPAHTVENYFKLVMVKNLPTLHLARPNLENTSLQPAQKSAIIIRGGSKEAKQRLIEEQVNPNSQNNPTQVRDPKNERRRANVKEFLGRYPGMLQYYIGDSSKRALSTEHLKNPDTKFCTSFAMAMILMLTCLSLFLRRDLNEQYYTQLFVEDQFYTVFSETLKRPGENEDYYMDFDYLTNVAEYKKYINYTVARVLFPDEITGAQPIIFKNAIPIGLMRFRQQRSSQKPCTLQLAYDNGTTLPKQDQLKCYHEFVHLGMETGVIGDGSQQWHHYRSSQEAKEGDDRLGSSLGESEVFDGSGYIIDIPIANLTQQSFQKFFTGLFSGNESYISPSTRVVFISFSFYQPVSDYFIAINIMAEFLISGYLYPSGVRIYPFKANVFELSGEKALQACDIFRLIFCFYLVYIIYQKIRYHRPVVPDDYGAFLIQLVIDFGIVFFFFFAWVLSYYYSSQHTQEILQKTNEERYYDLIDKGQWYQEAFSLDSVSLVLCLIKVMWLFKLSRYVHWIFLTIERAIATIVTYMVVIIPCFAGFTCIVYLVFGPYVYAYHTFSYSLKSVIFFILGQLDTESMVLTNAVVAVAWSYIFYFFVIFVFLSLFMAVFIISFEVAVKTDGMGYPEDFQDRARWEYSDYTYWIIEQWFPERILKKIRAKNQSKCEQSSQQVQQNNEQQSNNPTLEDIVGETQMGLVQAGSDENLGKAKSIIQ</sequence>
<keyword evidence="14" id="KW-1185">Reference proteome</keyword>
<evidence type="ECO:0000256" key="6">
    <source>
        <dbReference type="ARBA" id="ARBA00023180"/>
    </source>
</evidence>
<dbReference type="GO" id="GO:0016020">
    <property type="term" value="C:membrane"/>
    <property type="evidence" value="ECO:0007669"/>
    <property type="project" value="UniProtKB-SubCell"/>
</dbReference>
<evidence type="ECO:0000256" key="10">
    <source>
        <dbReference type="SAM" id="Phobius"/>
    </source>
</evidence>
<feature type="transmembrane region" description="Helical" evidence="10">
    <location>
        <begin position="800"/>
        <end position="821"/>
    </location>
</feature>
<comment type="similarity">
    <text evidence="2">Belongs to the polycystin family.</text>
</comment>
<evidence type="ECO:0000313" key="13">
    <source>
        <dbReference type="EMBL" id="TNV85984.1"/>
    </source>
</evidence>
<dbReference type="Proteomes" id="UP000785679">
    <property type="component" value="Unassembled WGS sequence"/>
</dbReference>
<evidence type="ECO:0000256" key="7">
    <source>
        <dbReference type="PIRSR" id="PIRSR603915-2"/>
    </source>
</evidence>
<keyword evidence="8" id="KW-0175">Coiled coil</keyword>
<dbReference type="PRINTS" id="PR01433">
    <property type="entry name" value="POLYCYSTIN2"/>
</dbReference>
<dbReference type="EMBL" id="RRYP01001415">
    <property type="protein sequence ID" value="TNV85984.1"/>
    <property type="molecule type" value="Genomic_DNA"/>
</dbReference>
<feature type="coiled-coil region" evidence="8">
    <location>
        <begin position="66"/>
        <end position="100"/>
    </location>
</feature>
<feature type="transmembrane region" description="Helical" evidence="10">
    <location>
        <begin position="670"/>
        <end position="690"/>
    </location>
</feature>
<dbReference type="InterPro" id="IPR013122">
    <property type="entry name" value="PKD1_2_channel"/>
</dbReference>
<keyword evidence="3 10" id="KW-0812">Transmembrane</keyword>
<organism evidence="13 14">
    <name type="scientific">Halteria grandinella</name>
    <dbReference type="NCBI Taxonomy" id="5974"/>
    <lineage>
        <taxon>Eukaryota</taxon>
        <taxon>Sar</taxon>
        <taxon>Alveolata</taxon>
        <taxon>Ciliophora</taxon>
        <taxon>Intramacronucleata</taxon>
        <taxon>Spirotrichea</taxon>
        <taxon>Stichotrichia</taxon>
        <taxon>Sporadotrichida</taxon>
        <taxon>Halteriidae</taxon>
        <taxon>Halteria</taxon>
    </lineage>
</organism>
<dbReference type="InterPro" id="IPR046791">
    <property type="entry name" value="Polycystin_dom"/>
</dbReference>
<feature type="transmembrane region" description="Helical" evidence="10">
    <location>
        <begin position="632"/>
        <end position="650"/>
    </location>
</feature>
<dbReference type="PANTHER" id="PTHR10877">
    <property type="entry name" value="POLYCYSTIN FAMILY MEMBER"/>
    <property type="match status" value="1"/>
</dbReference>
<dbReference type="GO" id="GO:0005509">
    <property type="term" value="F:calcium ion binding"/>
    <property type="evidence" value="ECO:0007669"/>
    <property type="project" value="InterPro"/>
</dbReference>
<evidence type="ECO:0000256" key="8">
    <source>
        <dbReference type="SAM" id="Coils"/>
    </source>
</evidence>
<feature type="transmembrane region" description="Helical" evidence="10">
    <location>
        <begin position="711"/>
        <end position="731"/>
    </location>
</feature>
<feature type="compositionally biased region" description="Polar residues" evidence="9">
    <location>
        <begin position="340"/>
        <end position="350"/>
    </location>
</feature>
<name>A0A8J8T891_HALGN</name>
<feature type="domain" description="Polycystin" evidence="12">
    <location>
        <begin position="467"/>
        <end position="651"/>
    </location>
</feature>
<feature type="transmembrane region" description="Helical" evidence="10">
    <location>
        <begin position="761"/>
        <end position="780"/>
    </location>
</feature>
<evidence type="ECO:0000256" key="1">
    <source>
        <dbReference type="ARBA" id="ARBA00004141"/>
    </source>
</evidence>